<keyword evidence="4" id="KW-1185">Reference proteome</keyword>
<accession>A0A7R7EJP1</accession>
<evidence type="ECO:0000256" key="1">
    <source>
        <dbReference type="SAM" id="Phobius"/>
    </source>
</evidence>
<keyword evidence="1" id="KW-1133">Transmembrane helix</keyword>
<organism evidence="3 4">
    <name type="scientific">Anaeromicropila herbilytica</name>
    <dbReference type="NCBI Taxonomy" id="2785025"/>
    <lineage>
        <taxon>Bacteria</taxon>
        <taxon>Bacillati</taxon>
        <taxon>Bacillota</taxon>
        <taxon>Clostridia</taxon>
        <taxon>Lachnospirales</taxon>
        <taxon>Lachnospiraceae</taxon>
        <taxon>Anaeromicropila</taxon>
    </lineage>
</organism>
<reference evidence="3 4" key="1">
    <citation type="submission" date="2020-11" db="EMBL/GenBank/DDBJ databases">
        <title>Draft genome sequencing of a Lachnospiraceae strain isolated from anoxic soil subjected to BSD treatment.</title>
        <authorList>
            <person name="Uek A."/>
            <person name="Tonouchi A."/>
        </authorList>
    </citation>
    <scope>NUCLEOTIDE SEQUENCE [LARGE SCALE GENOMIC DNA]</scope>
    <source>
        <strain evidence="3 4">TB5</strain>
    </source>
</reference>
<dbReference type="AlphaFoldDB" id="A0A7R7EJP1"/>
<keyword evidence="1" id="KW-0472">Membrane</keyword>
<proteinExistence type="predicted"/>
<dbReference type="InterPro" id="IPR038548">
    <property type="entry name" value="SporV_AA_N_sf"/>
</dbReference>
<dbReference type="RefSeq" id="WP_271715281.1">
    <property type="nucleotide sequence ID" value="NZ_AP024169.1"/>
</dbReference>
<evidence type="ECO:0000313" key="4">
    <source>
        <dbReference type="Proteomes" id="UP000595897"/>
    </source>
</evidence>
<dbReference type="Gene3D" id="2.60.480.10">
    <property type="entry name" value="eubacterium ventriosum atcc domain"/>
    <property type="match status" value="1"/>
</dbReference>
<feature type="domain" description="Stage V sporulation protein AA" evidence="2">
    <location>
        <begin position="5"/>
        <end position="90"/>
    </location>
</feature>
<keyword evidence="1" id="KW-0812">Transmembrane</keyword>
<evidence type="ECO:0000259" key="2">
    <source>
        <dbReference type="Pfam" id="PF12164"/>
    </source>
</evidence>
<sequence>MKETLVYLKADKHNEVTDKTVLLSDIAKVYGRNTKIIDELKNVKLFDIQSDKECKYMFSVLRVIELIIAIYPELEIISLGETDFIVEYKKPRKSKVVFEYMKTAFVALSIFFGSAFSIMTFNEDVSVSKVFDLVYKLVMGSEKQGGSILEISYSIGLPIGIIIFFNHFSKFKLHNDPTPIQIQMRLYENDVNDTLITDANREGNTIDCN</sequence>
<evidence type="ECO:0000313" key="3">
    <source>
        <dbReference type="EMBL" id="BCN30030.1"/>
    </source>
</evidence>
<dbReference type="KEGG" id="ahb:bsdtb5_13250"/>
<gene>
    <name evidence="3" type="ORF">bsdtb5_13250</name>
</gene>
<dbReference type="InterPro" id="IPR021997">
    <property type="entry name" value="SporV_AA"/>
</dbReference>
<dbReference type="EMBL" id="AP024169">
    <property type="protein sequence ID" value="BCN30030.1"/>
    <property type="molecule type" value="Genomic_DNA"/>
</dbReference>
<feature type="transmembrane region" description="Helical" evidence="1">
    <location>
        <begin position="147"/>
        <end position="165"/>
    </location>
</feature>
<dbReference type="Proteomes" id="UP000595897">
    <property type="component" value="Chromosome"/>
</dbReference>
<feature type="transmembrane region" description="Helical" evidence="1">
    <location>
        <begin position="100"/>
        <end position="121"/>
    </location>
</feature>
<protein>
    <submittedName>
        <fullName evidence="3">Stage V sporulation protein AA</fullName>
    </submittedName>
</protein>
<dbReference type="Pfam" id="PF12164">
    <property type="entry name" value="SporV_AA"/>
    <property type="match status" value="1"/>
</dbReference>
<name>A0A7R7EJP1_9FIRM</name>